<evidence type="ECO:0000313" key="9">
    <source>
        <dbReference type="Proteomes" id="UP000267921"/>
    </source>
</evidence>
<dbReference type="Gene3D" id="3.90.105.10">
    <property type="entry name" value="Molybdopterin biosynthesis moea protein, domain 2"/>
    <property type="match status" value="1"/>
</dbReference>
<dbReference type="PANTHER" id="PTHR10192:SF5">
    <property type="entry name" value="GEPHYRIN"/>
    <property type="match status" value="1"/>
</dbReference>
<dbReference type="NCBIfam" id="TIGR00177">
    <property type="entry name" value="molyb_syn"/>
    <property type="match status" value="1"/>
</dbReference>
<dbReference type="Pfam" id="PF00994">
    <property type="entry name" value="MoCF_biosynth"/>
    <property type="match status" value="1"/>
</dbReference>
<evidence type="ECO:0000313" key="5">
    <source>
        <dbReference type="EMBL" id="RNI08008.1"/>
    </source>
</evidence>
<evidence type="ECO:0000313" key="6">
    <source>
        <dbReference type="EMBL" id="SDW71393.1"/>
    </source>
</evidence>
<comment type="pathway">
    <text evidence="1">Cofactor biosynthesis; molybdopterin biosynthesis.</text>
</comment>
<dbReference type="Proteomes" id="UP000198669">
    <property type="component" value="Unassembled WGS sequence"/>
</dbReference>
<dbReference type="GO" id="GO:0006777">
    <property type="term" value="P:Mo-molybdopterin cofactor biosynthetic process"/>
    <property type="evidence" value="ECO:0007669"/>
    <property type="project" value="UniProtKB-KW"/>
</dbReference>
<dbReference type="CDD" id="cd00887">
    <property type="entry name" value="MoeA"/>
    <property type="match status" value="1"/>
</dbReference>
<evidence type="ECO:0000259" key="3">
    <source>
        <dbReference type="SMART" id="SM00852"/>
    </source>
</evidence>
<organism evidence="4 7">
    <name type="scientific">Methanohalophilus halophilus</name>
    <dbReference type="NCBI Taxonomy" id="2177"/>
    <lineage>
        <taxon>Archaea</taxon>
        <taxon>Methanobacteriati</taxon>
        <taxon>Methanobacteriota</taxon>
        <taxon>Stenosarchaea group</taxon>
        <taxon>Methanomicrobia</taxon>
        <taxon>Methanosarcinales</taxon>
        <taxon>Methanosarcinaceae</taxon>
        <taxon>Methanohalophilus</taxon>
    </lineage>
</organism>
<evidence type="ECO:0000313" key="8">
    <source>
        <dbReference type="Proteomes" id="UP000198669"/>
    </source>
</evidence>
<dbReference type="SMART" id="SM00852">
    <property type="entry name" value="MoCF_biosynth"/>
    <property type="match status" value="1"/>
</dbReference>
<proteinExistence type="predicted"/>
<gene>
    <name evidence="4" type="ORF">BHR79_04465</name>
    <name evidence="5" type="ORF">EFE40_08640</name>
    <name evidence="6" type="ORF">SAMN04515625_1480</name>
</gene>
<name>A0A1L3Q1R6_9EURY</name>
<dbReference type="InterPro" id="IPR036135">
    <property type="entry name" value="MoeA_linker/N_sf"/>
</dbReference>
<evidence type="ECO:0000313" key="4">
    <source>
        <dbReference type="EMBL" id="APH38814.1"/>
    </source>
</evidence>
<dbReference type="KEGG" id="mhaz:BHR79_04465"/>
<dbReference type="EMBL" id="RJJG01000006">
    <property type="protein sequence ID" value="RNI08008.1"/>
    <property type="molecule type" value="Genomic_DNA"/>
</dbReference>
<dbReference type="GeneID" id="30582991"/>
<keyword evidence="7" id="KW-1185">Reference proteome</keyword>
<keyword evidence="5" id="KW-0808">Transferase</keyword>
<dbReference type="Pfam" id="PF03453">
    <property type="entry name" value="MoeA_N"/>
    <property type="match status" value="1"/>
</dbReference>
<dbReference type="SUPFAM" id="SSF53218">
    <property type="entry name" value="Molybdenum cofactor biosynthesis proteins"/>
    <property type="match status" value="1"/>
</dbReference>
<dbReference type="EMBL" id="FNMU01000004">
    <property type="protein sequence ID" value="SDW71393.1"/>
    <property type="molecule type" value="Genomic_DNA"/>
</dbReference>
<dbReference type="Proteomes" id="UP000267921">
    <property type="component" value="Unassembled WGS sequence"/>
</dbReference>
<dbReference type="SUPFAM" id="SSF63882">
    <property type="entry name" value="MoeA N-terminal region -like"/>
    <property type="match status" value="1"/>
</dbReference>
<dbReference type="STRING" id="2177.BHR79_04465"/>
<dbReference type="Gene3D" id="2.170.190.11">
    <property type="entry name" value="Molybdopterin biosynthesis moea protein, domain 3"/>
    <property type="match status" value="1"/>
</dbReference>
<dbReference type="GO" id="GO:0005737">
    <property type="term" value="C:cytoplasm"/>
    <property type="evidence" value="ECO:0007669"/>
    <property type="project" value="TreeGrafter"/>
</dbReference>
<dbReference type="UniPathway" id="UPA00344"/>
<dbReference type="Pfam" id="PF03454">
    <property type="entry name" value="MoeA_C"/>
    <property type="match status" value="1"/>
</dbReference>
<evidence type="ECO:0000256" key="1">
    <source>
        <dbReference type="ARBA" id="ARBA00005046"/>
    </source>
</evidence>
<dbReference type="Proteomes" id="UP000186879">
    <property type="component" value="Chromosome"/>
</dbReference>
<dbReference type="RefSeq" id="WP_072561261.1">
    <property type="nucleotide sequence ID" value="NZ_CP017921.1"/>
</dbReference>
<dbReference type="Gene3D" id="3.40.980.10">
    <property type="entry name" value="MoaB/Mog-like domain"/>
    <property type="match status" value="1"/>
</dbReference>
<dbReference type="Gene3D" id="2.40.340.10">
    <property type="entry name" value="MoeA, C-terminal, domain IV"/>
    <property type="match status" value="1"/>
</dbReference>
<dbReference type="InterPro" id="IPR036688">
    <property type="entry name" value="MoeA_C_domain_IV_sf"/>
</dbReference>
<dbReference type="NCBIfam" id="NF045515">
    <property type="entry name" value="Glp_gephyrin"/>
    <property type="match status" value="1"/>
</dbReference>
<keyword evidence="2" id="KW-0501">Molybdenum cofactor biosynthesis</keyword>
<evidence type="ECO:0000256" key="2">
    <source>
        <dbReference type="ARBA" id="ARBA00023150"/>
    </source>
</evidence>
<dbReference type="InterPro" id="IPR005110">
    <property type="entry name" value="MoeA_linker/N"/>
</dbReference>
<dbReference type="InterPro" id="IPR038987">
    <property type="entry name" value="MoeA-like"/>
</dbReference>
<protein>
    <submittedName>
        <fullName evidence="5">Molybdopterin molybdenumtransferase MoeA</fullName>
    </submittedName>
    <submittedName>
        <fullName evidence="6">Putative molybdopterin biosynthesis protein</fullName>
    </submittedName>
</protein>
<reference evidence="5 9" key="3">
    <citation type="submission" date="2018-10" db="EMBL/GenBank/DDBJ databases">
        <title>Cultivation of a novel Methanohalophilus strain from Kebrit Deep of the Red Sea and a genomic comparison of members of the genus Methanohalophilus.</title>
        <authorList>
            <person name="Guan Y."/>
            <person name="Ngugi D.K."/>
            <person name="Stingl U."/>
        </authorList>
    </citation>
    <scope>NUCLEOTIDE SEQUENCE [LARGE SCALE GENOMIC DNA]</scope>
    <source>
        <strain evidence="5 9">DSM 3094</strain>
    </source>
</reference>
<feature type="domain" description="MoaB/Mog" evidence="3">
    <location>
        <begin position="181"/>
        <end position="318"/>
    </location>
</feature>
<reference evidence="6 8" key="2">
    <citation type="submission" date="2016-10" db="EMBL/GenBank/DDBJ databases">
        <authorList>
            <person name="de Groot N.N."/>
        </authorList>
    </citation>
    <scope>NUCLEOTIDE SEQUENCE [LARGE SCALE GENOMIC DNA]</scope>
    <source>
        <strain evidence="6 8">Z-7982</strain>
    </source>
</reference>
<reference evidence="4 7" key="1">
    <citation type="submission" date="2016-10" db="EMBL/GenBank/DDBJ databases">
        <title>Methanohalophilus halophilus.</title>
        <authorList>
            <person name="L'haridon S."/>
        </authorList>
    </citation>
    <scope>NUCLEOTIDE SEQUENCE [LARGE SCALE GENOMIC DNA]</scope>
    <source>
        <strain evidence="4 7">Z-7982</strain>
    </source>
</reference>
<dbReference type="InterPro" id="IPR001453">
    <property type="entry name" value="MoaB/Mog_dom"/>
</dbReference>
<dbReference type="GO" id="GO:0061599">
    <property type="term" value="F:molybdopterin molybdotransferase activity"/>
    <property type="evidence" value="ECO:0007669"/>
    <property type="project" value="TreeGrafter"/>
</dbReference>
<dbReference type="OrthoDB" id="31371at2157"/>
<dbReference type="EMBL" id="CP017921">
    <property type="protein sequence ID" value="APH38814.1"/>
    <property type="molecule type" value="Genomic_DNA"/>
</dbReference>
<dbReference type="AlphaFoldDB" id="A0A1L3Q1R6"/>
<dbReference type="InterPro" id="IPR036425">
    <property type="entry name" value="MoaB/Mog-like_dom_sf"/>
</dbReference>
<sequence>MRKILNHLTSLDEARQILASLPVNCGVEHVSLVHADGRILAEKIVSDINVPSFAKALKDGYAIRAKDVPTQGTCLLLKAYVPAGRGDILSLGKGEAVEISTGAPIPQESDSVVMVEDTTLADGKVCIHSDVRQGQHILAAGTDISRDETVLEAGQMLSPAKIGILAALGINNTIVKKLKVGIISTGNELTEPGNPLGRGRIYDANSYTLSTAIRRLSATPVAYGIVGDEPEKARSLLLKAVSECDIVLTTGSTSAGSDDFMYRLMEEEGQIRMHGLKFKPGKPVIIGSVRNIPVIGLPGNPTASLMVFNEIVSSLVRKGLGITAPARQRIKATLMDDVYSDNRLEYHCVEVIDDCAYSVDKTSASITTLAKADGYIVIEPQISFVKAGNEVEVTFFEN</sequence>
<evidence type="ECO:0000313" key="7">
    <source>
        <dbReference type="Proteomes" id="UP000186879"/>
    </source>
</evidence>
<dbReference type="InterPro" id="IPR005111">
    <property type="entry name" value="MoeA_C_domain_IV"/>
</dbReference>
<dbReference type="PANTHER" id="PTHR10192">
    <property type="entry name" value="MOLYBDOPTERIN BIOSYNTHESIS PROTEIN"/>
    <property type="match status" value="1"/>
</dbReference>
<accession>A0A1L3Q1R6</accession>
<dbReference type="SUPFAM" id="SSF63867">
    <property type="entry name" value="MoeA C-terminal domain-like"/>
    <property type="match status" value="1"/>
</dbReference>